<organism evidence="1">
    <name type="scientific">candidate division WOR-3 bacterium</name>
    <dbReference type="NCBI Taxonomy" id="2052148"/>
    <lineage>
        <taxon>Bacteria</taxon>
        <taxon>Bacteria division WOR-3</taxon>
    </lineage>
</organism>
<dbReference type="PIRSF" id="PIRSF037181">
    <property type="entry name" value="DGC"/>
    <property type="match status" value="1"/>
</dbReference>
<dbReference type="EMBL" id="DSUT01000013">
    <property type="protein sequence ID" value="HGK27477.1"/>
    <property type="molecule type" value="Genomic_DNA"/>
</dbReference>
<dbReference type="AlphaFoldDB" id="A0A7C4GCS1"/>
<comment type="caution">
    <text evidence="1">The sequence shown here is derived from an EMBL/GenBank/DDBJ whole genome shotgun (WGS) entry which is preliminary data.</text>
</comment>
<protein>
    <submittedName>
        <fullName evidence="1">Zinc-binding protein</fullName>
    </submittedName>
</protein>
<reference evidence="1" key="1">
    <citation type="journal article" date="2020" name="mSystems">
        <title>Genome- and Community-Level Interaction Insights into Carbon Utilization and Element Cycling Functions of Hydrothermarchaeota in Hydrothermal Sediment.</title>
        <authorList>
            <person name="Zhou Z."/>
            <person name="Liu Y."/>
            <person name="Xu W."/>
            <person name="Pan J."/>
            <person name="Luo Z.H."/>
            <person name="Li M."/>
        </authorList>
    </citation>
    <scope>NUCLEOTIDE SEQUENCE [LARGE SCALE GENOMIC DNA]</scope>
    <source>
        <strain evidence="1">SpSt-488</strain>
    </source>
</reference>
<sequence>MPEYCVPSEPACACGSKDLLLLACSGGSNVGQLANDAARVLDGYGQGSLFCAIGVGAQLPNFVNSAREKPCVAIDGCPVACVRKTLVNVGVNPKAHIVVTELGIEKRHTFDHTNDDIARVVAAVVDALTKTP</sequence>
<name>A0A7C4GCS1_UNCW3</name>
<dbReference type="InterPro" id="IPR014958">
    <property type="entry name" value="DGC"/>
</dbReference>
<gene>
    <name evidence="1" type="ORF">ENS41_00785</name>
</gene>
<proteinExistence type="predicted"/>
<evidence type="ECO:0000313" key="1">
    <source>
        <dbReference type="EMBL" id="HGK27477.1"/>
    </source>
</evidence>
<dbReference type="Pfam" id="PF08859">
    <property type="entry name" value="DGC"/>
    <property type="match status" value="1"/>
</dbReference>
<accession>A0A7C4GCS1</accession>